<evidence type="ECO:0000313" key="2">
    <source>
        <dbReference type="EMBL" id="TKC40279.1"/>
    </source>
</evidence>
<dbReference type="EMBL" id="RWIC01000775">
    <property type="protein sequence ID" value="TKC40279.1"/>
    <property type="molecule type" value="Genomic_DNA"/>
</dbReference>
<feature type="domain" description="PiggyBac transposable element-derived protein" evidence="1">
    <location>
        <begin position="2"/>
        <end position="56"/>
    </location>
</feature>
<dbReference type="PANTHER" id="PTHR46599:SF3">
    <property type="entry name" value="PIGGYBAC TRANSPOSABLE ELEMENT-DERIVED PROTEIN 4"/>
    <property type="match status" value="1"/>
</dbReference>
<comment type="caution">
    <text evidence="2">The sequence shown here is derived from an EMBL/GenBank/DDBJ whole genome shotgun (WGS) entry which is preliminary data.</text>
</comment>
<reference evidence="3" key="1">
    <citation type="journal article" date="2019" name="IScience">
        <title>Narwhal Genome Reveals Long-Term Low Genetic Diversity despite Current Large Abundance Size.</title>
        <authorList>
            <person name="Westbury M.V."/>
            <person name="Petersen B."/>
            <person name="Garde E."/>
            <person name="Heide-Jorgensen M.P."/>
            <person name="Lorenzen E.D."/>
        </authorList>
    </citation>
    <scope>NUCLEOTIDE SEQUENCE [LARGE SCALE GENOMIC DNA]</scope>
</reference>
<dbReference type="Pfam" id="PF13843">
    <property type="entry name" value="DDE_Tnp_1_7"/>
    <property type="match status" value="1"/>
</dbReference>
<evidence type="ECO:0000313" key="3">
    <source>
        <dbReference type="Proteomes" id="UP000308365"/>
    </source>
</evidence>
<accession>A0A4U1EUB0</accession>
<name>A0A4U1EUB0_MONMO</name>
<feature type="non-terminal residue" evidence="2">
    <location>
        <position position="1"/>
    </location>
</feature>
<sequence>QISKVKPFLDYFLPKFRLIYIPKQELSLDEAMIKWRGRLRLKIYNPRKLTKYGILVSMRDRGLPNQLKEKSKNLQRGEMTFLRKGEVILLIWKDKRLVRVVTAIHDASITSTGKEDRRTVLHLVLLVEFLKEPPHKDPPCRLSGKIKEHILEEIIPTGLKNVLPESVESALFRGKHSETRYICNGCSVPLHRGVCYTAYHTLTKY</sequence>
<dbReference type="Proteomes" id="UP000308365">
    <property type="component" value="Unassembled WGS sequence"/>
</dbReference>
<proteinExistence type="predicted"/>
<dbReference type="AlphaFoldDB" id="A0A4U1EUB0"/>
<dbReference type="InterPro" id="IPR029526">
    <property type="entry name" value="PGBD"/>
</dbReference>
<dbReference type="PANTHER" id="PTHR46599">
    <property type="entry name" value="PIGGYBAC TRANSPOSABLE ELEMENT-DERIVED PROTEIN 4"/>
    <property type="match status" value="1"/>
</dbReference>
<organism evidence="2 3">
    <name type="scientific">Monodon monoceros</name>
    <name type="common">Narwhal</name>
    <name type="synonym">Ceratodon monodon</name>
    <dbReference type="NCBI Taxonomy" id="40151"/>
    <lineage>
        <taxon>Eukaryota</taxon>
        <taxon>Metazoa</taxon>
        <taxon>Chordata</taxon>
        <taxon>Craniata</taxon>
        <taxon>Vertebrata</taxon>
        <taxon>Euteleostomi</taxon>
        <taxon>Mammalia</taxon>
        <taxon>Eutheria</taxon>
        <taxon>Laurasiatheria</taxon>
        <taxon>Artiodactyla</taxon>
        <taxon>Whippomorpha</taxon>
        <taxon>Cetacea</taxon>
        <taxon>Odontoceti</taxon>
        <taxon>Monodontidae</taxon>
        <taxon>Monodon</taxon>
    </lineage>
</organism>
<protein>
    <recommendedName>
        <fullName evidence="1">PiggyBac transposable element-derived protein domain-containing protein</fullName>
    </recommendedName>
</protein>
<gene>
    <name evidence="2" type="ORF">EI555_018773</name>
</gene>
<evidence type="ECO:0000259" key="1">
    <source>
        <dbReference type="Pfam" id="PF13843"/>
    </source>
</evidence>